<protein>
    <submittedName>
        <fullName evidence="2">Uncharacterized protein</fullName>
    </submittedName>
</protein>
<feature type="compositionally biased region" description="Pro residues" evidence="1">
    <location>
        <begin position="179"/>
        <end position="192"/>
    </location>
</feature>
<evidence type="ECO:0000313" key="2">
    <source>
        <dbReference type="EMBL" id="CAF9922765.1"/>
    </source>
</evidence>
<feature type="region of interest" description="Disordered" evidence="1">
    <location>
        <begin position="441"/>
        <end position="478"/>
    </location>
</feature>
<comment type="caution">
    <text evidence="2">The sequence shown here is derived from an EMBL/GenBank/DDBJ whole genome shotgun (WGS) entry which is preliminary data.</text>
</comment>
<name>A0A8H3IJ39_9LECA</name>
<evidence type="ECO:0000313" key="3">
    <source>
        <dbReference type="Proteomes" id="UP000664521"/>
    </source>
</evidence>
<feature type="region of interest" description="Disordered" evidence="1">
    <location>
        <begin position="152"/>
        <end position="194"/>
    </location>
</feature>
<sequence length="478" mass="51881">MMATKDSTPLTNGSTASNGSIAQSTGRASMSPLHQRPIGRASTFAAPQSPRRSSNLSESVDDTRQSIRSSTDDLLRPRVQKAGLETSKEPSHWHSAPLGLALFPALGGLLFKNGSAVVTDLTLLGIAAVFLNWSVRLPWDWYRSTQAVYQEDSLSPPSHSQSTTDPIVEEDGENSPSEFPTPPEFKPPPPDPSQITAAAELRVHELLALLACFIFPLVSTWLLHHIRSQLSRPSEGLVSNYNLTIFLLASELRPLSHLMKLIQARTLHLQRIASPTATDIDLSTLTPQSLSALTSRLDDLETHIVATQSPDPKPTANTSLSPSSANDIINSVRKSVNPDIEALNRAVRRYEKRTTLLNMQTESRLGELESRLSDAITLAAAAERNVSNVQRRSPAGVLLDWIAAGLLFPLQAGYGALMLPMKVAGGALGMVEEAVGGKMRKEMRTATGRGSGSGVERERERDRRRERGARLKKGGGFT</sequence>
<accession>A0A8H3IJ39</accession>
<feature type="region of interest" description="Disordered" evidence="1">
    <location>
        <begin position="1"/>
        <end position="78"/>
    </location>
</feature>
<feature type="compositionally biased region" description="Basic and acidic residues" evidence="1">
    <location>
        <begin position="455"/>
        <end position="469"/>
    </location>
</feature>
<dbReference type="OrthoDB" id="5422510at2759"/>
<dbReference type="EMBL" id="CAJPDS010000031">
    <property type="protein sequence ID" value="CAF9922765.1"/>
    <property type="molecule type" value="Genomic_DNA"/>
</dbReference>
<dbReference type="Proteomes" id="UP000664521">
    <property type="component" value="Unassembled WGS sequence"/>
</dbReference>
<evidence type="ECO:0000256" key="1">
    <source>
        <dbReference type="SAM" id="MobiDB-lite"/>
    </source>
</evidence>
<organism evidence="2 3">
    <name type="scientific">Heterodermia speciosa</name>
    <dbReference type="NCBI Taxonomy" id="116794"/>
    <lineage>
        <taxon>Eukaryota</taxon>
        <taxon>Fungi</taxon>
        <taxon>Dikarya</taxon>
        <taxon>Ascomycota</taxon>
        <taxon>Pezizomycotina</taxon>
        <taxon>Lecanoromycetes</taxon>
        <taxon>OSLEUM clade</taxon>
        <taxon>Lecanoromycetidae</taxon>
        <taxon>Caliciales</taxon>
        <taxon>Physciaceae</taxon>
        <taxon>Heterodermia</taxon>
    </lineage>
</organism>
<keyword evidence="3" id="KW-1185">Reference proteome</keyword>
<proteinExistence type="predicted"/>
<feature type="compositionally biased region" description="Polar residues" evidence="1">
    <location>
        <begin position="152"/>
        <end position="165"/>
    </location>
</feature>
<reference evidence="2" key="1">
    <citation type="submission" date="2021-03" db="EMBL/GenBank/DDBJ databases">
        <authorList>
            <person name="Tagirdzhanova G."/>
        </authorList>
    </citation>
    <scope>NUCLEOTIDE SEQUENCE</scope>
</reference>
<feature type="compositionally biased region" description="Polar residues" evidence="1">
    <location>
        <begin position="305"/>
        <end position="325"/>
    </location>
</feature>
<feature type="compositionally biased region" description="Basic and acidic residues" evidence="1">
    <location>
        <begin position="61"/>
        <end position="76"/>
    </location>
</feature>
<gene>
    <name evidence="2" type="ORF">HETSPECPRED_005144</name>
</gene>
<dbReference type="PANTHER" id="PTHR42032:SF1">
    <property type="entry name" value="YALI0E30679P"/>
    <property type="match status" value="1"/>
</dbReference>
<feature type="region of interest" description="Disordered" evidence="1">
    <location>
        <begin position="304"/>
        <end position="325"/>
    </location>
</feature>
<dbReference type="AlphaFoldDB" id="A0A8H3IJ39"/>
<dbReference type="PANTHER" id="PTHR42032">
    <property type="entry name" value="YALI0E30679P"/>
    <property type="match status" value="1"/>
</dbReference>
<feature type="compositionally biased region" description="Polar residues" evidence="1">
    <location>
        <begin position="1"/>
        <end position="28"/>
    </location>
</feature>